<feature type="region of interest" description="Disordered" evidence="1">
    <location>
        <begin position="21"/>
        <end position="64"/>
    </location>
</feature>
<organism evidence="3 4">
    <name type="scientific">Mycolicibacterium agri</name>
    <name type="common">Mycobacterium agri</name>
    <dbReference type="NCBI Taxonomy" id="36811"/>
    <lineage>
        <taxon>Bacteria</taxon>
        <taxon>Bacillati</taxon>
        <taxon>Actinomycetota</taxon>
        <taxon>Actinomycetes</taxon>
        <taxon>Mycobacteriales</taxon>
        <taxon>Mycobacteriaceae</taxon>
        <taxon>Mycolicibacterium</taxon>
    </lineage>
</organism>
<sequence>MKSRFAIAAAVLAVGWSAAAGAAYAEPEPEPPPPAPHGAGAPPGPDGEAEPPPPGPLTSFGDGTYEVGTQILPGVYQSAGPVEGGVCYWKRVNADGIAENAMTKKPQTVAIQPGDTAFTTNECQDWQKTDAPPPPPPSAGDILGQLGPLLGVGGAPASGSGDDSSGGNQPAGSTSDGG</sequence>
<feature type="chain" id="PRO_5029910529" description="Lipoprotein" evidence="2">
    <location>
        <begin position="26"/>
        <end position="178"/>
    </location>
</feature>
<feature type="compositionally biased region" description="Pro residues" evidence="1">
    <location>
        <begin position="30"/>
        <end position="56"/>
    </location>
</feature>
<protein>
    <recommendedName>
        <fullName evidence="5">Lipoprotein</fullName>
    </recommendedName>
</protein>
<evidence type="ECO:0000256" key="2">
    <source>
        <dbReference type="SAM" id="SignalP"/>
    </source>
</evidence>
<dbReference type="RefSeq" id="WP_174814626.1">
    <property type="nucleotide sequence ID" value="NZ_BLKS01000001.1"/>
</dbReference>
<feature type="compositionally biased region" description="Low complexity" evidence="1">
    <location>
        <begin position="157"/>
        <end position="167"/>
    </location>
</feature>
<reference evidence="3 4" key="1">
    <citation type="journal article" date="2019" name="Emerg. Microbes Infect.">
        <title>Comprehensive subspecies identification of 175 nontuberculous mycobacteria species based on 7547 genomic profiles.</title>
        <authorList>
            <person name="Matsumoto Y."/>
            <person name="Kinjo T."/>
            <person name="Motooka D."/>
            <person name="Nabeya D."/>
            <person name="Jung N."/>
            <person name="Uechi K."/>
            <person name="Horii T."/>
            <person name="Iida T."/>
            <person name="Fujita J."/>
            <person name="Nakamura S."/>
        </authorList>
    </citation>
    <scope>NUCLEOTIDE SEQUENCE [LARGE SCALE GENOMIC DNA]</scope>
    <source>
        <strain evidence="3 4">JCM 6377</strain>
    </source>
</reference>
<dbReference type="Proteomes" id="UP000465302">
    <property type="component" value="Unassembled WGS sequence"/>
</dbReference>
<gene>
    <name evidence="3" type="ORF">MAGR_02530</name>
</gene>
<evidence type="ECO:0000313" key="3">
    <source>
        <dbReference type="EMBL" id="GFG48812.1"/>
    </source>
</evidence>
<feature type="signal peptide" evidence="2">
    <location>
        <begin position="1"/>
        <end position="25"/>
    </location>
</feature>
<dbReference type="EMBL" id="BLKS01000001">
    <property type="protein sequence ID" value="GFG48812.1"/>
    <property type="molecule type" value="Genomic_DNA"/>
</dbReference>
<evidence type="ECO:0000313" key="4">
    <source>
        <dbReference type="Proteomes" id="UP000465302"/>
    </source>
</evidence>
<comment type="caution">
    <text evidence="3">The sequence shown here is derived from an EMBL/GenBank/DDBJ whole genome shotgun (WGS) entry which is preliminary data.</text>
</comment>
<dbReference type="AlphaFoldDB" id="A0A7I9VTR9"/>
<accession>A0A7I9VTR9</accession>
<feature type="compositionally biased region" description="Polar residues" evidence="1">
    <location>
        <begin position="117"/>
        <end position="126"/>
    </location>
</feature>
<feature type="region of interest" description="Disordered" evidence="1">
    <location>
        <begin position="105"/>
        <end position="178"/>
    </location>
</feature>
<name>A0A7I9VTR9_MYCAG</name>
<evidence type="ECO:0008006" key="5">
    <source>
        <dbReference type="Google" id="ProtNLM"/>
    </source>
</evidence>
<proteinExistence type="predicted"/>
<feature type="compositionally biased region" description="Polar residues" evidence="1">
    <location>
        <begin position="168"/>
        <end position="178"/>
    </location>
</feature>
<keyword evidence="2" id="KW-0732">Signal</keyword>
<evidence type="ECO:0000256" key="1">
    <source>
        <dbReference type="SAM" id="MobiDB-lite"/>
    </source>
</evidence>